<dbReference type="Proteomes" id="UP000293398">
    <property type="component" value="Unassembled WGS sequence"/>
</dbReference>
<dbReference type="Pfam" id="PF04221">
    <property type="entry name" value="RelB"/>
    <property type="match status" value="1"/>
</dbReference>
<dbReference type="InterPro" id="IPR026262">
    <property type="entry name" value="DinJ"/>
</dbReference>
<dbReference type="OrthoDB" id="1666683at2"/>
<evidence type="ECO:0000313" key="4">
    <source>
        <dbReference type="Proteomes" id="UP000293398"/>
    </source>
</evidence>
<dbReference type="InterPro" id="IPR013321">
    <property type="entry name" value="Arc_rbn_hlx_hlx"/>
</dbReference>
<dbReference type="GO" id="GO:0000987">
    <property type="term" value="F:cis-regulatory region sequence-specific DNA binding"/>
    <property type="evidence" value="ECO:0007669"/>
    <property type="project" value="InterPro"/>
</dbReference>
<accession>A0A4Q7V8Z1</accession>
<dbReference type="GO" id="GO:0006351">
    <property type="term" value="P:DNA-templated transcription"/>
    <property type="evidence" value="ECO:0007669"/>
    <property type="project" value="TreeGrafter"/>
</dbReference>
<dbReference type="GO" id="GO:0015643">
    <property type="term" value="F:toxic substance binding"/>
    <property type="evidence" value="ECO:0007669"/>
    <property type="project" value="InterPro"/>
</dbReference>
<proteinExistence type="inferred from homology"/>
<keyword evidence="4" id="KW-1185">Reference proteome</keyword>
<dbReference type="PANTHER" id="PTHR38781">
    <property type="entry name" value="ANTITOXIN DINJ-RELATED"/>
    <property type="match status" value="1"/>
</dbReference>
<dbReference type="RefSeq" id="WP_130305347.1">
    <property type="nucleotide sequence ID" value="NZ_SHKO01000007.1"/>
</dbReference>
<name>A0A4Q7V8Z1_9BURK</name>
<dbReference type="InterPro" id="IPR007337">
    <property type="entry name" value="RelB/DinJ"/>
</dbReference>
<evidence type="ECO:0000313" key="3">
    <source>
        <dbReference type="EMBL" id="RZT91078.1"/>
    </source>
</evidence>
<protein>
    <submittedName>
        <fullName evidence="3">DNA-damage-inducible protein J</fullName>
    </submittedName>
</protein>
<dbReference type="EMBL" id="SHKO01000007">
    <property type="protein sequence ID" value="RZT91078.1"/>
    <property type="molecule type" value="Genomic_DNA"/>
</dbReference>
<organism evidence="3 4">
    <name type="scientific">Advenella incenata</name>
    <dbReference type="NCBI Taxonomy" id="267800"/>
    <lineage>
        <taxon>Bacteria</taxon>
        <taxon>Pseudomonadati</taxon>
        <taxon>Pseudomonadota</taxon>
        <taxon>Betaproteobacteria</taxon>
        <taxon>Burkholderiales</taxon>
        <taxon>Alcaligenaceae</taxon>
    </lineage>
</organism>
<evidence type="ECO:0000256" key="2">
    <source>
        <dbReference type="ARBA" id="ARBA00022649"/>
    </source>
</evidence>
<dbReference type="NCBIfam" id="TIGR02384">
    <property type="entry name" value="RelB_DinJ"/>
    <property type="match status" value="1"/>
</dbReference>
<dbReference type="GO" id="GO:0044010">
    <property type="term" value="P:single-species biofilm formation"/>
    <property type="evidence" value="ECO:0007669"/>
    <property type="project" value="InterPro"/>
</dbReference>
<evidence type="ECO:0000256" key="1">
    <source>
        <dbReference type="ARBA" id="ARBA00010562"/>
    </source>
</evidence>
<dbReference type="PIRSF" id="PIRSF003108">
    <property type="entry name" value="DinJ"/>
    <property type="match status" value="1"/>
</dbReference>
<keyword evidence="2" id="KW-1277">Toxin-antitoxin system</keyword>
<dbReference type="GO" id="GO:0006355">
    <property type="term" value="P:regulation of DNA-templated transcription"/>
    <property type="evidence" value="ECO:0007669"/>
    <property type="project" value="InterPro"/>
</dbReference>
<dbReference type="PANTHER" id="PTHR38781:SF1">
    <property type="entry name" value="ANTITOXIN DINJ-RELATED"/>
    <property type="match status" value="1"/>
</dbReference>
<reference evidence="3 4" key="1">
    <citation type="submission" date="2019-02" db="EMBL/GenBank/DDBJ databases">
        <title>Genomic Encyclopedia of Type Strains, Phase IV (KMG-IV): sequencing the most valuable type-strain genomes for metagenomic binning, comparative biology and taxonomic classification.</title>
        <authorList>
            <person name="Goeker M."/>
        </authorList>
    </citation>
    <scope>NUCLEOTIDE SEQUENCE [LARGE SCALE GENOMIC DNA]</scope>
    <source>
        <strain evidence="3 4">DSM 23814</strain>
    </source>
</reference>
<gene>
    <name evidence="3" type="ORF">EV681_4601</name>
</gene>
<sequence>MRADAVVRARIPADMKDKAIATLERMGLSASDLIRLTFLRVAEEGRLPFDVQVPNRTTRKAIKELEAGKGVRFDNAEDLLKDLGI</sequence>
<comment type="caution">
    <text evidence="3">The sequence shown here is derived from an EMBL/GenBank/DDBJ whole genome shotgun (WGS) entry which is preliminary data.</text>
</comment>
<dbReference type="Gene3D" id="1.10.1220.10">
    <property type="entry name" value="Met repressor-like"/>
    <property type="match status" value="1"/>
</dbReference>
<comment type="similarity">
    <text evidence="1">Belongs to the RelB/DinJ antitoxin family.</text>
</comment>
<dbReference type="AlphaFoldDB" id="A0A4Q7V8Z1"/>